<dbReference type="Pfam" id="PF00150">
    <property type="entry name" value="Cellulase"/>
    <property type="match status" value="1"/>
</dbReference>
<comment type="caution">
    <text evidence="5">The sequence shown here is derived from an EMBL/GenBank/DDBJ whole genome shotgun (WGS) entry which is preliminary data.</text>
</comment>
<dbReference type="SUPFAM" id="SSF51445">
    <property type="entry name" value="(Trans)glycosidases"/>
    <property type="match status" value="1"/>
</dbReference>
<evidence type="ECO:0000313" key="6">
    <source>
        <dbReference type="Proteomes" id="UP001595630"/>
    </source>
</evidence>
<dbReference type="GO" id="GO:0016798">
    <property type="term" value="F:hydrolase activity, acting on glycosyl bonds"/>
    <property type="evidence" value="ECO:0007669"/>
    <property type="project" value="UniProtKB-KW"/>
</dbReference>
<keyword evidence="2 3" id="KW-0326">Glycosidase</keyword>
<feature type="domain" description="Glycoside hydrolase family 5" evidence="4">
    <location>
        <begin position="29"/>
        <end position="279"/>
    </location>
</feature>
<evidence type="ECO:0000256" key="1">
    <source>
        <dbReference type="ARBA" id="ARBA00022801"/>
    </source>
</evidence>
<dbReference type="Gene3D" id="3.20.20.80">
    <property type="entry name" value="Glycosidases"/>
    <property type="match status" value="1"/>
</dbReference>
<evidence type="ECO:0000313" key="5">
    <source>
        <dbReference type="EMBL" id="MFC3607960.1"/>
    </source>
</evidence>
<reference evidence="6" key="1">
    <citation type="journal article" date="2019" name="Int. J. Syst. Evol. Microbiol.">
        <title>The Global Catalogue of Microorganisms (GCM) 10K type strain sequencing project: providing services to taxonomists for standard genome sequencing and annotation.</title>
        <authorList>
            <consortium name="The Broad Institute Genomics Platform"/>
            <consortium name="The Broad Institute Genome Sequencing Center for Infectious Disease"/>
            <person name="Wu L."/>
            <person name="Ma J."/>
        </authorList>
    </citation>
    <scope>NUCLEOTIDE SEQUENCE [LARGE SCALE GENOMIC DNA]</scope>
    <source>
        <strain evidence="6">KCTC 42447</strain>
    </source>
</reference>
<dbReference type="InterPro" id="IPR001547">
    <property type="entry name" value="Glyco_hydro_5"/>
</dbReference>
<proteinExistence type="inferred from homology"/>
<organism evidence="5 6">
    <name type="scientific">Stutzerimonas tarimensis</name>
    <dbReference type="NCBI Taxonomy" id="1507735"/>
    <lineage>
        <taxon>Bacteria</taxon>
        <taxon>Pseudomonadati</taxon>
        <taxon>Pseudomonadota</taxon>
        <taxon>Gammaproteobacteria</taxon>
        <taxon>Pseudomonadales</taxon>
        <taxon>Pseudomonadaceae</taxon>
        <taxon>Stutzerimonas</taxon>
    </lineage>
</organism>
<name>A0ABV7T450_9GAMM</name>
<dbReference type="RefSeq" id="WP_386364086.1">
    <property type="nucleotide sequence ID" value="NZ_JBHRXZ010000022.1"/>
</dbReference>
<keyword evidence="6" id="KW-1185">Reference proteome</keyword>
<sequence>MDLIGINVAGAEFGGRANPGRHGFDYFFPRPGYFEQWKERGVRMVRFPIKWERLQRELNGELDAEYASLIDDMLEQAAENDVSIILDIHNYARYRGNIIGTDEVPLSAYQDFLARVAERWKDNRGLWGYDIMNEPHSGADKYWPAAAQAGIDGVRQHDMERALLIEGYFWSSSARWPRYNDPLLELEDPADNLIFSAHTYIDKNASGQYKDGPPGDDFDPMIGVRRVEPFVEWLIKHGKRGHIGEFGVPGDDPRWLEGMDNLLAYLQEHCIPITYWAAGPVWGDYSLSIEPRDGVDQPQWAVLEKYVGQGDCTEIGPRPAR</sequence>
<keyword evidence="1 3" id="KW-0378">Hydrolase</keyword>
<accession>A0ABV7T450</accession>
<dbReference type="PANTHER" id="PTHR34142:SF1">
    <property type="entry name" value="GLYCOSIDE HYDROLASE FAMILY 5 DOMAIN-CONTAINING PROTEIN"/>
    <property type="match status" value="1"/>
</dbReference>
<evidence type="ECO:0000256" key="2">
    <source>
        <dbReference type="ARBA" id="ARBA00023295"/>
    </source>
</evidence>
<evidence type="ECO:0000259" key="4">
    <source>
        <dbReference type="Pfam" id="PF00150"/>
    </source>
</evidence>
<protein>
    <submittedName>
        <fullName evidence="5">Glycoside hydrolase family 5 protein</fullName>
        <ecNumber evidence="5">3.2.1.-</ecNumber>
    </submittedName>
</protein>
<gene>
    <name evidence="5" type="ORF">ACFOMF_09250</name>
</gene>
<dbReference type="InterPro" id="IPR017853">
    <property type="entry name" value="GH"/>
</dbReference>
<evidence type="ECO:0000256" key="3">
    <source>
        <dbReference type="RuleBase" id="RU361153"/>
    </source>
</evidence>
<dbReference type="Proteomes" id="UP001595630">
    <property type="component" value="Unassembled WGS sequence"/>
</dbReference>
<comment type="similarity">
    <text evidence="3">Belongs to the glycosyl hydrolase 5 (cellulase A) family.</text>
</comment>
<dbReference type="PANTHER" id="PTHR34142">
    <property type="entry name" value="ENDO-BETA-1,4-GLUCANASE A"/>
    <property type="match status" value="1"/>
</dbReference>
<dbReference type="EC" id="3.2.1.-" evidence="5"/>
<dbReference type="EMBL" id="JBHRXZ010000022">
    <property type="protein sequence ID" value="MFC3607960.1"/>
    <property type="molecule type" value="Genomic_DNA"/>
</dbReference>